<dbReference type="SUPFAM" id="SSF47699">
    <property type="entry name" value="Bifunctional inhibitor/lipid-transfer protein/seed storage 2S albumin"/>
    <property type="match status" value="1"/>
</dbReference>
<keyword evidence="5" id="KW-1133">Transmembrane helix</keyword>
<evidence type="ECO:0000256" key="1">
    <source>
        <dbReference type="ARBA" id="ARBA00009748"/>
    </source>
</evidence>
<dbReference type="InterPro" id="IPR043325">
    <property type="entry name" value="LTSS"/>
</dbReference>
<keyword evidence="3" id="KW-1015">Disulfide bond</keyword>
<dbReference type="Gene3D" id="1.10.110.10">
    <property type="entry name" value="Plant lipid-transfer and hydrophobic proteins"/>
    <property type="match status" value="1"/>
</dbReference>
<dbReference type="GO" id="GO:0030414">
    <property type="term" value="F:peptidase inhibitor activity"/>
    <property type="evidence" value="ECO:0007669"/>
    <property type="project" value="UniProtKB-KW"/>
</dbReference>
<proteinExistence type="inferred from homology"/>
<feature type="signal peptide" evidence="6">
    <location>
        <begin position="1"/>
        <end position="31"/>
    </location>
</feature>
<keyword evidence="8" id="KW-0646">Protease inhibitor</keyword>
<evidence type="ECO:0000259" key="7">
    <source>
        <dbReference type="Pfam" id="PF14368"/>
    </source>
</evidence>
<evidence type="ECO:0000256" key="2">
    <source>
        <dbReference type="ARBA" id="ARBA00022729"/>
    </source>
</evidence>
<comment type="caution">
    <text evidence="8">The sequence shown here is derived from an EMBL/GenBank/DDBJ whole genome shotgun (WGS) entry which is preliminary data.</text>
</comment>
<name>A0AAV8EIF8_9POAL</name>
<sequence>MAISYLQPSLFLLLSALLFLSIPTPPLSVQAQSSSSTPSCASKLTGCASYINSTNPPDSCCSPLKEAITNELACLCAIYESNILQQYGINVTAAQQLAYYCGINSGTNQCKAAAPSGTPTTPPPSKGAAARPVWIGMSGLIGLLAIFWSICA</sequence>
<feature type="chain" id="PRO_5043440294" evidence="6">
    <location>
        <begin position="32"/>
        <end position="152"/>
    </location>
</feature>
<evidence type="ECO:0000256" key="6">
    <source>
        <dbReference type="SAM" id="SignalP"/>
    </source>
</evidence>
<accession>A0AAV8EIF8</accession>
<keyword evidence="2 6" id="KW-0732">Signal</keyword>
<feature type="domain" description="Bifunctional inhibitor/plant lipid transfer protein/seed storage helical" evidence="7">
    <location>
        <begin position="33"/>
        <end position="110"/>
    </location>
</feature>
<organism evidence="8 9">
    <name type="scientific">Rhynchospora pubera</name>
    <dbReference type="NCBI Taxonomy" id="906938"/>
    <lineage>
        <taxon>Eukaryota</taxon>
        <taxon>Viridiplantae</taxon>
        <taxon>Streptophyta</taxon>
        <taxon>Embryophyta</taxon>
        <taxon>Tracheophyta</taxon>
        <taxon>Spermatophyta</taxon>
        <taxon>Magnoliopsida</taxon>
        <taxon>Liliopsida</taxon>
        <taxon>Poales</taxon>
        <taxon>Cyperaceae</taxon>
        <taxon>Cyperoideae</taxon>
        <taxon>Rhynchosporeae</taxon>
        <taxon>Rhynchospora</taxon>
    </lineage>
</organism>
<dbReference type="InterPro" id="IPR016140">
    <property type="entry name" value="Bifunc_inhib/LTP/seed_store"/>
</dbReference>
<keyword evidence="4" id="KW-0325">Glycoprotein</keyword>
<evidence type="ECO:0000256" key="4">
    <source>
        <dbReference type="ARBA" id="ARBA00023180"/>
    </source>
</evidence>
<reference evidence="8" key="1">
    <citation type="submission" date="2022-08" db="EMBL/GenBank/DDBJ databases">
        <authorList>
            <person name="Marques A."/>
        </authorList>
    </citation>
    <scope>NUCLEOTIDE SEQUENCE</scope>
    <source>
        <strain evidence="8">RhyPub2mFocal</strain>
        <tissue evidence="8">Leaves</tissue>
    </source>
</reference>
<dbReference type="CDD" id="cd00010">
    <property type="entry name" value="AAI_LTSS"/>
    <property type="match status" value="1"/>
</dbReference>
<evidence type="ECO:0000256" key="3">
    <source>
        <dbReference type="ARBA" id="ARBA00023157"/>
    </source>
</evidence>
<keyword evidence="5" id="KW-0472">Membrane</keyword>
<feature type="transmembrane region" description="Helical" evidence="5">
    <location>
        <begin position="133"/>
        <end position="151"/>
    </location>
</feature>
<dbReference type="PANTHER" id="PTHR33044">
    <property type="entry name" value="BIFUNCTIONAL INHIBITOR/LIPID-TRANSFER PROTEIN/SEED STORAGE 2S ALBUMIN SUPERFAMILY PROTEIN-RELATED"/>
    <property type="match status" value="1"/>
</dbReference>
<gene>
    <name evidence="8" type="ORF">LUZ62_062968</name>
</gene>
<dbReference type="Pfam" id="PF14368">
    <property type="entry name" value="LTP_2"/>
    <property type="match status" value="1"/>
</dbReference>
<evidence type="ECO:0000313" key="9">
    <source>
        <dbReference type="Proteomes" id="UP001140206"/>
    </source>
</evidence>
<evidence type="ECO:0000256" key="5">
    <source>
        <dbReference type="SAM" id="Phobius"/>
    </source>
</evidence>
<dbReference type="EMBL" id="JAMFTS010000003">
    <property type="protein sequence ID" value="KAJ4778711.1"/>
    <property type="molecule type" value="Genomic_DNA"/>
</dbReference>
<evidence type="ECO:0000313" key="8">
    <source>
        <dbReference type="EMBL" id="KAJ4778711.1"/>
    </source>
</evidence>
<keyword evidence="9" id="KW-1185">Reference proteome</keyword>
<protein>
    <submittedName>
        <fullName evidence="8">Protease inhibitor/seed storage/lipid transfer family protein</fullName>
    </submittedName>
</protein>
<dbReference type="InterPro" id="IPR036312">
    <property type="entry name" value="Bifun_inhib/LTP/seed_sf"/>
</dbReference>
<comment type="similarity">
    <text evidence="1">Belongs to the plant LTP family.</text>
</comment>
<dbReference type="AlphaFoldDB" id="A0AAV8EIF8"/>
<keyword evidence="5" id="KW-0812">Transmembrane</keyword>
<dbReference type="Proteomes" id="UP001140206">
    <property type="component" value="Chromosome 3"/>
</dbReference>